<dbReference type="InterPro" id="IPR045851">
    <property type="entry name" value="AMP-bd_C_sf"/>
</dbReference>
<accession>A0A157LQG3</accession>
<dbReference type="PROSITE" id="PS00012">
    <property type="entry name" value="PHOSPHOPANTETHEINE"/>
    <property type="match status" value="2"/>
</dbReference>
<evidence type="ECO:0000313" key="7">
    <source>
        <dbReference type="Proteomes" id="UP000077037"/>
    </source>
</evidence>
<dbReference type="InterPro" id="IPR001031">
    <property type="entry name" value="Thioesterase"/>
</dbReference>
<dbReference type="InterPro" id="IPR001242">
    <property type="entry name" value="Condensation_dom"/>
</dbReference>
<evidence type="ECO:0000313" key="6">
    <source>
        <dbReference type="EMBL" id="SAH99072.1"/>
    </source>
</evidence>
<dbReference type="InterPro" id="IPR029058">
    <property type="entry name" value="AB_hydrolase_fold"/>
</dbReference>
<evidence type="ECO:0000256" key="2">
    <source>
        <dbReference type="ARBA" id="ARBA00022450"/>
    </source>
</evidence>
<dbReference type="Gene3D" id="3.30.559.30">
    <property type="entry name" value="Nonribosomal peptide synthetase, condensation domain"/>
    <property type="match status" value="3"/>
</dbReference>
<dbReference type="GO" id="GO:0016874">
    <property type="term" value="F:ligase activity"/>
    <property type="evidence" value="ECO:0007669"/>
    <property type="project" value="UniProtKB-KW"/>
</dbReference>
<keyword evidence="6" id="KW-0436">Ligase</keyword>
<dbReference type="Pfam" id="PF00975">
    <property type="entry name" value="Thioesterase"/>
    <property type="match status" value="1"/>
</dbReference>
<dbReference type="Gene3D" id="3.40.50.980">
    <property type="match status" value="4"/>
</dbReference>
<dbReference type="InterPro" id="IPR020806">
    <property type="entry name" value="PKS_PP-bd"/>
</dbReference>
<dbReference type="Gene3D" id="3.30.559.10">
    <property type="entry name" value="Chloramphenicol acetyltransferase-like domain"/>
    <property type="match status" value="3"/>
</dbReference>
<dbReference type="SUPFAM" id="SSF56801">
    <property type="entry name" value="Acetyl-CoA synthetase-like"/>
    <property type="match status" value="2"/>
</dbReference>
<dbReference type="InterPro" id="IPR025110">
    <property type="entry name" value="AMP-bd_C"/>
</dbReference>
<dbReference type="Pfam" id="PF00501">
    <property type="entry name" value="AMP-binding"/>
    <property type="match status" value="2"/>
</dbReference>
<dbReference type="EMBL" id="FKBS01000008">
    <property type="protein sequence ID" value="SAH99072.1"/>
    <property type="molecule type" value="Genomic_DNA"/>
</dbReference>
<dbReference type="Gene3D" id="1.10.1200.10">
    <property type="entry name" value="ACP-like"/>
    <property type="match status" value="2"/>
</dbReference>
<keyword evidence="4" id="KW-0677">Repeat</keyword>
<feature type="domain" description="Carrier" evidence="5">
    <location>
        <begin position="806"/>
        <end position="880"/>
    </location>
</feature>
<evidence type="ECO:0000256" key="4">
    <source>
        <dbReference type="ARBA" id="ARBA00022737"/>
    </source>
</evidence>
<dbReference type="GO" id="GO:0044550">
    <property type="term" value="P:secondary metabolite biosynthetic process"/>
    <property type="evidence" value="ECO:0007669"/>
    <property type="project" value="TreeGrafter"/>
</dbReference>
<dbReference type="SUPFAM" id="SSF53474">
    <property type="entry name" value="alpha/beta-Hydrolases"/>
    <property type="match status" value="1"/>
</dbReference>
<dbReference type="FunFam" id="1.10.1200.10:FF:000016">
    <property type="entry name" value="Non-ribosomal peptide synthase"/>
    <property type="match status" value="1"/>
</dbReference>
<organism evidence="6 7">
    <name type="scientific">Bordetella ansorpii</name>
    <dbReference type="NCBI Taxonomy" id="288768"/>
    <lineage>
        <taxon>Bacteria</taxon>
        <taxon>Pseudomonadati</taxon>
        <taxon>Pseudomonadota</taxon>
        <taxon>Betaproteobacteria</taxon>
        <taxon>Burkholderiales</taxon>
        <taxon>Alcaligenaceae</taxon>
        <taxon>Bordetella</taxon>
    </lineage>
</organism>
<name>A0A157LQG3_9BORD</name>
<dbReference type="InterPro" id="IPR009081">
    <property type="entry name" value="PP-bd_ACP"/>
</dbReference>
<dbReference type="InterPro" id="IPR020845">
    <property type="entry name" value="AMP-binding_CS"/>
</dbReference>
<dbReference type="NCBIfam" id="TIGR01720">
    <property type="entry name" value="NRPS-para261"/>
    <property type="match status" value="1"/>
</dbReference>
<dbReference type="Pfam" id="PF00550">
    <property type="entry name" value="PP-binding"/>
    <property type="match status" value="2"/>
</dbReference>
<dbReference type="InterPro" id="IPR036736">
    <property type="entry name" value="ACP-like_sf"/>
</dbReference>
<dbReference type="Pfam" id="PF13193">
    <property type="entry name" value="AMP-binding_C"/>
    <property type="match status" value="2"/>
</dbReference>
<feature type="domain" description="Carrier" evidence="5">
    <location>
        <begin position="2308"/>
        <end position="2385"/>
    </location>
</feature>
<dbReference type="FunFam" id="3.30.300.30:FF:000015">
    <property type="entry name" value="Nonribosomal peptide synthase SidD"/>
    <property type="match status" value="1"/>
</dbReference>
<keyword evidence="2" id="KW-0596">Phosphopantetheine</keyword>
<dbReference type="FunFam" id="3.30.300.30:FF:000010">
    <property type="entry name" value="Enterobactin synthetase component F"/>
    <property type="match status" value="1"/>
</dbReference>
<evidence type="ECO:0000256" key="1">
    <source>
        <dbReference type="ARBA" id="ARBA00001957"/>
    </source>
</evidence>
<dbReference type="FunFam" id="3.40.50.980:FF:000001">
    <property type="entry name" value="Non-ribosomal peptide synthetase"/>
    <property type="match status" value="2"/>
</dbReference>
<dbReference type="Proteomes" id="UP000077037">
    <property type="component" value="Unassembled WGS sequence"/>
</dbReference>
<dbReference type="GO" id="GO:0072330">
    <property type="term" value="P:monocarboxylic acid biosynthetic process"/>
    <property type="evidence" value="ECO:0007669"/>
    <property type="project" value="UniProtKB-ARBA"/>
</dbReference>
<reference evidence="6 7" key="1">
    <citation type="submission" date="2016-03" db="EMBL/GenBank/DDBJ databases">
        <authorList>
            <consortium name="Pathogen Informatics"/>
        </authorList>
    </citation>
    <scope>NUCLEOTIDE SEQUENCE [LARGE SCALE GENOMIC DNA]</scope>
    <source>
        <strain evidence="6 7">NCTC13364</strain>
    </source>
</reference>
<dbReference type="EC" id="6.1.1.13" evidence="6"/>
<dbReference type="PANTHER" id="PTHR45527:SF1">
    <property type="entry name" value="FATTY ACID SYNTHASE"/>
    <property type="match status" value="1"/>
</dbReference>
<dbReference type="InterPro" id="IPR010071">
    <property type="entry name" value="AA_adenyl_dom"/>
</dbReference>
<dbReference type="CDD" id="cd19534">
    <property type="entry name" value="E_NRPS"/>
    <property type="match status" value="1"/>
</dbReference>
<dbReference type="InterPro" id="IPR006162">
    <property type="entry name" value="Ppantetheine_attach_site"/>
</dbReference>
<dbReference type="Gene3D" id="3.40.50.1820">
    <property type="entry name" value="alpha/beta hydrolase"/>
    <property type="match status" value="1"/>
</dbReference>
<comment type="cofactor">
    <cofactor evidence="1">
        <name>pantetheine 4'-phosphate</name>
        <dbReference type="ChEBI" id="CHEBI:47942"/>
    </cofactor>
</comment>
<dbReference type="GO" id="GO:0005737">
    <property type="term" value="C:cytoplasm"/>
    <property type="evidence" value="ECO:0007669"/>
    <property type="project" value="TreeGrafter"/>
</dbReference>
<dbReference type="SUPFAM" id="SSF47336">
    <property type="entry name" value="ACP-like"/>
    <property type="match status" value="2"/>
</dbReference>
<dbReference type="PROSITE" id="PS00455">
    <property type="entry name" value="AMP_BINDING"/>
    <property type="match status" value="2"/>
</dbReference>
<dbReference type="Gene3D" id="2.30.38.10">
    <property type="entry name" value="Luciferase, Domain 3"/>
    <property type="match status" value="2"/>
</dbReference>
<evidence type="ECO:0000259" key="5">
    <source>
        <dbReference type="PROSITE" id="PS50075"/>
    </source>
</evidence>
<dbReference type="CDD" id="cd19543">
    <property type="entry name" value="DCL_NRPS"/>
    <property type="match status" value="1"/>
</dbReference>
<dbReference type="PROSITE" id="PS50075">
    <property type="entry name" value="CARRIER"/>
    <property type="match status" value="2"/>
</dbReference>
<dbReference type="InterPro" id="IPR010060">
    <property type="entry name" value="NRPS_synth"/>
</dbReference>
<dbReference type="InterPro" id="IPR000873">
    <property type="entry name" value="AMP-dep_synth/lig_dom"/>
</dbReference>
<dbReference type="NCBIfam" id="TIGR01733">
    <property type="entry name" value="AA-adenyl-dom"/>
    <property type="match status" value="2"/>
</dbReference>
<evidence type="ECO:0000256" key="3">
    <source>
        <dbReference type="ARBA" id="ARBA00022553"/>
    </source>
</evidence>
<dbReference type="SMART" id="SM00823">
    <property type="entry name" value="PKS_PP"/>
    <property type="match status" value="1"/>
</dbReference>
<dbReference type="InterPro" id="IPR023213">
    <property type="entry name" value="CAT-like_dom_sf"/>
</dbReference>
<dbReference type="CDD" id="cd05930">
    <property type="entry name" value="A_NRPS"/>
    <property type="match status" value="1"/>
</dbReference>
<dbReference type="Pfam" id="PF00668">
    <property type="entry name" value="Condensation"/>
    <property type="match status" value="3"/>
</dbReference>
<gene>
    <name evidence="6" type="primary">dltA_1</name>
    <name evidence="6" type="ORF">SAMEA1982600_00821</name>
</gene>
<dbReference type="SUPFAM" id="SSF52777">
    <property type="entry name" value="CoA-dependent acyltransferases"/>
    <property type="match status" value="5"/>
</dbReference>
<protein>
    <submittedName>
        <fullName evidence="6">D-alanine-D-alanyl carrier protein ligase</fullName>
        <ecNumber evidence="6">6.1.1.13</ecNumber>
    </submittedName>
</protein>
<proteinExistence type="predicted"/>
<dbReference type="GO" id="GO:0043041">
    <property type="term" value="P:amino acid activation for nonribosomal peptide biosynthetic process"/>
    <property type="evidence" value="ECO:0007669"/>
    <property type="project" value="TreeGrafter"/>
</dbReference>
<sequence length="2669" mass="286075">MPQRPGRYRDYIQWLQDQDGQASLAYWRQCLRTVEAPSLLAYPRPRELPAAQRRTQRQAVLDATRTQQLQAVARQARVTLNTLLQAAWAVALSRHTGQRAVTFGVTVAGRPMSLPGADQMLGLFINTLPVVAHCTPGEALWDWLRGLQAQNLASRDHEYTPLNQIQRAGPDGTAALFDTILVFENYPVDQALRDSAHDGLSFGDLQGEGGSHYPLTLRVMVGRELALDYLADLAWIDAARVQSMADDVDAFLQAIVALRAGARDTAPRLADAAPTGAAQPGLQTLPLARAQADVLDLWQAQVQARPHAGGAQDALGRLDHAGLDAASERLAQALRQAGVGPEVRVAVHAPRGVPFVLAVLAVLKAGGAYVPLDPALPADRLAYQLRDSAAALVLAAQPLAAPVDIPVWPLQGWPVRDNAPPAYGSVAASGQLAAATVHPRQAAYVIYTSGSTGQPKGVVVTRGALANYVQALLARLDLPPGEGSMAMVSTVAADLGNTTLFGALCGGRLLYLPGEQEAFDPDAFAAALRAHRVEVLKIVPSHLQALLSARDAAGALPARCLVLGGEATGRALLDRIAALRPDLRVFNHYGPTETTVGILTQPAEGALLHSETLPIGVPLAGNTAHVLDQHLNPVPPGIAGELYLGGAQVARGYQGRAGLTAERFVAHPGLPGLRLYRSGDKVRQLSDGSLLFLGRLDDQVKLRGYRVEPDEVARVLRGLPGVADAAVIARADAQGRLQLHAYAAPAAGRAIPSAALRTGLARVLPDYMVPATLTVLPRLPLTANGKLDRRALPTPEAPSAAASYEAPVGAVETALAAIWADLLKAPRMGRHDNFFELGGDSILTLQIVARARRAGLAITARQMMQAQTVAALAEAVAAAPSAAPAAAVVDPAQPFGLTPIQAWFFEQDYADSHHWNQSLMLAGEGAVDPRRLQRALARLSAHHAALRLRFTRDAQGWRQQVAPAGEVPELEVIDLRDHADPQAALADEVERLQRSLTLAQPFRAAWLDLGRAGSRLLLATHHLVVDTVSWRILLEDLESCYEQAAHAASSAPLAHGATWQAWAARLHEHAASPAVRAELPYWQQVCGQHEPDLPGQAQGGNTVADAQTLSWEADEAFTRQVLVDAARLGRVRIDELLLTALARTLCAWTGRDSVLVELEGHGREDIGELDTSRTVGWFTALYPQRLAARGVHARDDLKSVVGALRAVPQKGLGYGLLRYLHADGAVLAQAPYPQVKFNYLGQFGERASEQAAWGIAPESAGAQRAAGSGRRAWLDVGARVYQGRLTLQLTYSRNIHPTGQIQALLDALRGHLQTLLAHCLSGAATLTPADFPLAGLDQARLDALPIELSQAADLYPLGPMQRGLMYHSMLDEAGSAYVNQLRVDIEGLDTQRFIDAWRAAAERHAILRTGFVPDDAQPLQWVARHAALPVEELDWRGRGDLPQALDDYAARQVRAFDLARPPLLRLALIRCGQRRHHFVWTRHHLLLDGWGTSQLLGEVLARYHGADPGPAPRPYRDYIAWLAGQDAASHEHWWRAELARLPEPTRLADALRRPAADPAAQASHGVVQARLDAGQTAELLAAARRERVTPNTLVQGAWALALAAATGQATVVFGATVAGRPADLAGADRMLGLFINTLPVVVDTPQQVAVGAWLRTLQDRNLAAREHEHTPLHEIQRWAGHGGEGLFDSIVVFENYPVDATLAEHRQRELRFSNVQTRDLTTYPMDVEVHLADELSVKLIHRHDMLRQDDVQQLAQTFTHLLRQLAHDAGQPLGALSLTGETQQADLHDMARGLGAAPLTLAIHEQIAAQALRHPSSDAVRVQDTVLSFAQLDAAANRLAHHLIAGGARADTRIGVALRRSPHSLVAFLAVLKAGAAYVPLDPANPDERNAYIATDSGLASILTQEDLAHRLPASVPLICVDTLDLADAPPHDPRVPVHPGQLAYVIYTSGSTGRPKGVAVAHGPLAMHCQAVADIYGMQPQSCELHFMSFSFDGAHERWLTALSIGAAVALRDDELWEPPQALAELARHGAANAAFPPAYLTQMAEWAESRNEAPPVELYVFGGEAMPREGYDRVRKHLRPRLLINGYGPTETVVTPLIWKARADQGFDCAYAPIGQPVGRRVAYVLDGQMRLLPRGAVGELYIGGEGLARGYLGRGGMTAERYVADPYDPAGGRLYRTGDLVRWREDDQLEYVGRLDHQVKIRGFRIELGEIEARLRLLAGVADAAVIAVEGAAGGQLAAYVVPEAGEDAAALAARVKPGLAGALPDYMVPTHVIPLAALPRLISGKLDRNALPAPESQAAGQWVPPSTPEAQAVAGVWQSVLGVERVGQTDNFFELGGDSLLSLKAIGRMAALRLPGPRLTLRDLLQRPTIAGLLRLDAAPAKTPATASPLVPLGGSDQDAPALFCVHAGFGTVFDYQPLARALQQQRPVVGVMCRMLLDLAHQDTGLPQMAADYARAIRQAQPQGPYLLLGWSLGGTLAALVAARLEAEGQRVDYLGLIDPYVPASDPREPLAWHAEAQAFAAALGGSADVAGLPASVPDSEAGVAVLADWLGRALPASRLGHPAYAAMSDAELARHLVVGYRLRRLSQDGPAVPALRVPACSWWAAQRAGDAAGVLARQLGQPDMVSVRVQASHDDLPAHPRVLQDVADTLAGQVGVRSGLESV</sequence>
<keyword evidence="3" id="KW-0597">Phosphoprotein</keyword>
<dbReference type="PANTHER" id="PTHR45527">
    <property type="entry name" value="NONRIBOSOMAL PEPTIDE SYNTHETASE"/>
    <property type="match status" value="1"/>
</dbReference>
<dbReference type="Gene3D" id="3.30.300.30">
    <property type="match status" value="2"/>
</dbReference>
<dbReference type="GO" id="GO:0031177">
    <property type="term" value="F:phosphopantetheine binding"/>
    <property type="evidence" value="ECO:0007669"/>
    <property type="project" value="InterPro"/>
</dbReference>